<organism evidence="4 5">
    <name type="scientific">Dreissena polymorpha</name>
    <name type="common">Zebra mussel</name>
    <name type="synonym">Mytilus polymorpha</name>
    <dbReference type="NCBI Taxonomy" id="45954"/>
    <lineage>
        <taxon>Eukaryota</taxon>
        <taxon>Metazoa</taxon>
        <taxon>Spiralia</taxon>
        <taxon>Lophotrochozoa</taxon>
        <taxon>Mollusca</taxon>
        <taxon>Bivalvia</taxon>
        <taxon>Autobranchia</taxon>
        <taxon>Heteroconchia</taxon>
        <taxon>Euheterodonta</taxon>
        <taxon>Imparidentia</taxon>
        <taxon>Neoheterodontei</taxon>
        <taxon>Myida</taxon>
        <taxon>Dreissenoidea</taxon>
        <taxon>Dreissenidae</taxon>
        <taxon>Dreissena</taxon>
    </lineage>
</organism>
<reference evidence="4" key="2">
    <citation type="submission" date="2020-11" db="EMBL/GenBank/DDBJ databases">
        <authorList>
            <person name="McCartney M.A."/>
            <person name="Auch B."/>
            <person name="Kono T."/>
            <person name="Mallez S."/>
            <person name="Becker A."/>
            <person name="Gohl D.M."/>
            <person name="Silverstein K.A.T."/>
            <person name="Koren S."/>
            <person name="Bechman K.B."/>
            <person name="Herman A."/>
            <person name="Abrahante J.E."/>
            <person name="Garbe J."/>
        </authorList>
    </citation>
    <scope>NUCLEOTIDE SEQUENCE</scope>
    <source>
        <strain evidence="4">Duluth1</strain>
        <tissue evidence="4">Whole animal</tissue>
    </source>
</reference>
<evidence type="ECO:0000313" key="5">
    <source>
        <dbReference type="Proteomes" id="UP000828390"/>
    </source>
</evidence>
<dbReference type="Gene3D" id="4.10.60.10">
    <property type="entry name" value="Zinc finger, CCHC-type"/>
    <property type="match status" value="1"/>
</dbReference>
<dbReference type="SUPFAM" id="SSF57756">
    <property type="entry name" value="Retrovirus zinc finger-like domains"/>
    <property type="match status" value="1"/>
</dbReference>
<keyword evidence="5" id="KW-1185">Reference proteome</keyword>
<evidence type="ECO:0000259" key="3">
    <source>
        <dbReference type="PROSITE" id="PS50158"/>
    </source>
</evidence>
<dbReference type="InterPro" id="IPR036875">
    <property type="entry name" value="Znf_CCHC_sf"/>
</dbReference>
<dbReference type="InterPro" id="IPR001878">
    <property type="entry name" value="Znf_CCHC"/>
</dbReference>
<evidence type="ECO:0000313" key="4">
    <source>
        <dbReference type="EMBL" id="KAH3884529.1"/>
    </source>
</evidence>
<keyword evidence="1" id="KW-0479">Metal-binding</keyword>
<reference evidence="4" key="1">
    <citation type="journal article" date="2019" name="bioRxiv">
        <title>The Genome of the Zebra Mussel, Dreissena polymorpha: A Resource for Invasive Species Research.</title>
        <authorList>
            <person name="McCartney M.A."/>
            <person name="Auch B."/>
            <person name="Kono T."/>
            <person name="Mallez S."/>
            <person name="Zhang Y."/>
            <person name="Obille A."/>
            <person name="Becker A."/>
            <person name="Abrahante J.E."/>
            <person name="Garbe J."/>
            <person name="Badalamenti J.P."/>
            <person name="Herman A."/>
            <person name="Mangelson H."/>
            <person name="Liachko I."/>
            <person name="Sullivan S."/>
            <person name="Sone E.D."/>
            <person name="Koren S."/>
            <person name="Silverstein K.A.T."/>
            <person name="Beckman K.B."/>
            <person name="Gohl D.M."/>
        </authorList>
    </citation>
    <scope>NUCLEOTIDE SEQUENCE</scope>
    <source>
        <strain evidence="4">Duluth1</strain>
        <tissue evidence="4">Whole animal</tissue>
    </source>
</reference>
<keyword evidence="1" id="KW-0862">Zinc</keyword>
<proteinExistence type="predicted"/>
<feature type="compositionally biased region" description="Basic and acidic residues" evidence="2">
    <location>
        <begin position="61"/>
        <end position="83"/>
    </location>
</feature>
<dbReference type="GO" id="GO:0008270">
    <property type="term" value="F:zinc ion binding"/>
    <property type="evidence" value="ECO:0007669"/>
    <property type="project" value="UniProtKB-KW"/>
</dbReference>
<protein>
    <recommendedName>
        <fullName evidence="3">CCHC-type domain-containing protein</fullName>
    </recommendedName>
</protein>
<gene>
    <name evidence="4" type="ORF">DPMN_008511</name>
</gene>
<accession>A0A9D4MZG2</accession>
<sequence length="198" mass="23714">MLYDRAHPKRDRRTREEDLVRRFLDGLQEEEVRFEVEFHKEPTTVDEAVFNVATYLQMRGKQDERSYRRPKRRDSEKFSEHQVDSSANRRQWSRDTGGKCFSYRSKQPRQCYELKDEILTKILKRLDDLESKYDRAKRGKPYRKQDVVCYRCKQKGRFARECPDKSSYGDQVTKVNGDDKSAPLIFQEPALVTKGRFQ</sequence>
<comment type="caution">
    <text evidence="4">The sequence shown here is derived from an EMBL/GenBank/DDBJ whole genome shotgun (WGS) entry which is preliminary data.</text>
</comment>
<feature type="region of interest" description="Disordered" evidence="2">
    <location>
        <begin position="61"/>
        <end position="95"/>
    </location>
</feature>
<feature type="domain" description="CCHC-type" evidence="3">
    <location>
        <begin position="149"/>
        <end position="164"/>
    </location>
</feature>
<keyword evidence="1" id="KW-0863">Zinc-finger</keyword>
<name>A0A9D4MZG2_DREPO</name>
<dbReference type="PROSITE" id="PS50158">
    <property type="entry name" value="ZF_CCHC"/>
    <property type="match status" value="1"/>
</dbReference>
<dbReference type="AlphaFoldDB" id="A0A9D4MZG2"/>
<dbReference type="EMBL" id="JAIWYP010000001">
    <property type="protein sequence ID" value="KAH3884529.1"/>
    <property type="molecule type" value="Genomic_DNA"/>
</dbReference>
<evidence type="ECO:0000256" key="2">
    <source>
        <dbReference type="SAM" id="MobiDB-lite"/>
    </source>
</evidence>
<dbReference type="GO" id="GO:0003676">
    <property type="term" value="F:nucleic acid binding"/>
    <property type="evidence" value="ECO:0007669"/>
    <property type="project" value="InterPro"/>
</dbReference>
<dbReference type="Proteomes" id="UP000828390">
    <property type="component" value="Unassembled WGS sequence"/>
</dbReference>
<evidence type="ECO:0000256" key="1">
    <source>
        <dbReference type="PROSITE-ProRule" id="PRU00047"/>
    </source>
</evidence>